<name>A0A655BLM4_SALET</name>
<organism evidence="1 2">
    <name type="scientific">Salmonella enterica subsp. enterica serovar Bovismorbificans</name>
    <dbReference type="NCBI Taxonomy" id="58097"/>
    <lineage>
        <taxon>Bacteria</taxon>
        <taxon>Pseudomonadati</taxon>
        <taxon>Pseudomonadota</taxon>
        <taxon>Gammaproteobacteria</taxon>
        <taxon>Enterobacterales</taxon>
        <taxon>Enterobacteriaceae</taxon>
        <taxon>Salmonella</taxon>
    </lineage>
</organism>
<protein>
    <submittedName>
        <fullName evidence="1">Uncharacterized protein</fullName>
    </submittedName>
</protein>
<evidence type="ECO:0000313" key="1">
    <source>
        <dbReference type="EMBL" id="CNT56012.1"/>
    </source>
</evidence>
<gene>
    <name evidence="1" type="ORF">ERS008202_00104</name>
</gene>
<reference evidence="1 2" key="1">
    <citation type="submission" date="2015-03" db="EMBL/GenBank/DDBJ databases">
        <authorList>
            <consortium name="Pathogen Informatics"/>
        </authorList>
    </citation>
    <scope>NUCLEOTIDE SEQUENCE [LARGE SCALE GENOMIC DNA]</scope>
    <source>
        <strain evidence="1 2">3476</strain>
    </source>
</reference>
<evidence type="ECO:0000313" key="2">
    <source>
        <dbReference type="Proteomes" id="UP000039541"/>
    </source>
</evidence>
<sequence>MVLCTPNFSWAEMASGIEAALLRETNAKVKTGQTILK</sequence>
<dbReference type="EMBL" id="CQPC01000001">
    <property type="protein sequence ID" value="CNT56012.1"/>
    <property type="molecule type" value="Genomic_DNA"/>
</dbReference>
<proteinExistence type="predicted"/>
<dbReference type="Proteomes" id="UP000039541">
    <property type="component" value="Unassembled WGS sequence"/>
</dbReference>
<dbReference type="AlphaFoldDB" id="A0A655BLM4"/>
<accession>A0A655BLM4</accession>